<evidence type="ECO:0000313" key="1">
    <source>
        <dbReference type="EMBL" id="ORY83127.1"/>
    </source>
</evidence>
<name>A0A1Y2FHP2_PROLT</name>
<organism evidence="1 2">
    <name type="scientific">Protomyces lactucae-debilis</name>
    <dbReference type="NCBI Taxonomy" id="2754530"/>
    <lineage>
        <taxon>Eukaryota</taxon>
        <taxon>Fungi</taxon>
        <taxon>Dikarya</taxon>
        <taxon>Ascomycota</taxon>
        <taxon>Taphrinomycotina</taxon>
        <taxon>Taphrinomycetes</taxon>
        <taxon>Taphrinales</taxon>
        <taxon>Protomycetaceae</taxon>
        <taxon>Protomyces</taxon>
    </lineage>
</organism>
<keyword evidence="2" id="KW-1185">Reference proteome</keyword>
<dbReference type="EMBL" id="MCFI01000008">
    <property type="protein sequence ID" value="ORY83127.1"/>
    <property type="molecule type" value="Genomic_DNA"/>
</dbReference>
<protein>
    <submittedName>
        <fullName evidence="1">Uncharacterized protein</fullName>
    </submittedName>
</protein>
<evidence type="ECO:0000313" key="2">
    <source>
        <dbReference type="Proteomes" id="UP000193685"/>
    </source>
</evidence>
<accession>A0A1Y2FHP2</accession>
<dbReference type="GeneID" id="63787095"/>
<dbReference type="RefSeq" id="XP_040725708.1">
    <property type="nucleotide sequence ID" value="XM_040870496.1"/>
</dbReference>
<reference evidence="1 2" key="1">
    <citation type="submission" date="2016-07" db="EMBL/GenBank/DDBJ databases">
        <title>Pervasive Adenine N6-methylation of Active Genes in Fungi.</title>
        <authorList>
            <consortium name="DOE Joint Genome Institute"/>
            <person name="Mondo S.J."/>
            <person name="Dannebaum R.O."/>
            <person name="Kuo R.C."/>
            <person name="Labutti K."/>
            <person name="Haridas S."/>
            <person name="Kuo A."/>
            <person name="Salamov A."/>
            <person name="Ahrendt S.R."/>
            <person name="Lipzen A."/>
            <person name="Sullivan W."/>
            <person name="Andreopoulos W.B."/>
            <person name="Clum A."/>
            <person name="Lindquist E."/>
            <person name="Daum C."/>
            <person name="Ramamoorthy G.K."/>
            <person name="Gryganskyi A."/>
            <person name="Culley D."/>
            <person name="Magnuson J.K."/>
            <person name="James T.Y."/>
            <person name="O'Malley M.A."/>
            <person name="Stajich J.E."/>
            <person name="Spatafora J.W."/>
            <person name="Visel A."/>
            <person name="Grigoriev I.V."/>
        </authorList>
    </citation>
    <scope>NUCLEOTIDE SEQUENCE [LARGE SCALE GENOMIC DNA]</scope>
    <source>
        <strain evidence="1 2">12-1054</strain>
    </source>
</reference>
<sequence>MTILGIPAKHARAAHASMPVFTYSANPLWVIVLRILSGHCICWTARFLGVQMGCIFPFPQALEGIELHLQHLAKTCGLDSRRQLIEDVNRACGQSEHKNLEQATTIQQCKWMVDLFMVAITTNDYNFKDFSERLKVSARFF</sequence>
<comment type="caution">
    <text evidence="1">The sequence shown here is derived from an EMBL/GenBank/DDBJ whole genome shotgun (WGS) entry which is preliminary data.</text>
</comment>
<dbReference type="AlphaFoldDB" id="A0A1Y2FHP2"/>
<gene>
    <name evidence="1" type="ORF">BCR37DRAFT_386998</name>
</gene>
<dbReference type="Proteomes" id="UP000193685">
    <property type="component" value="Unassembled WGS sequence"/>
</dbReference>
<proteinExistence type="predicted"/>